<feature type="chain" id="PRO_5004057866" evidence="7">
    <location>
        <begin position="24"/>
        <end position="373"/>
    </location>
</feature>
<dbReference type="InterPro" id="IPR001812">
    <property type="entry name" value="Trypano_VSG_A_N_dom"/>
</dbReference>
<evidence type="ECO:0000256" key="4">
    <source>
        <dbReference type="ARBA" id="ARBA00023136"/>
    </source>
</evidence>
<accession>M4T0D5</accession>
<keyword evidence="2" id="KW-1003">Cell membrane</keyword>
<evidence type="ECO:0000259" key="8">
    <source>
        <dbReference type="Pfam" id="PF00913"/>
    </source>
</evidence>
<name>M4T0D5_9TRYP</name>
<dbReference type="Gene3D" id="3.90.150.10">
    <property type="entry name" value="Variant Surface Glycoprotein, subunit A domain 1"/>
    <property type="match status" value="1"/>
</dbReference>
<evidence type="ECO:0000256" key="3">
    <source>
        <dbReference type="ARBA" id="ARBA00022622"/>
    </source>
</evidence>
<keyword evidence="5" id="KW-0325">Glycoprotein</keyword>
<keyword evidence="4" id="KW-0472">Membrane</keyword>
<reference evidence="9" key="2">
    <citation type="journal article" date="2014" name="Mol. Biochem. Parasitol.">
        <title>Capturing the variant surface glycoprotein repertoire (the VSGnome) of Trypanosoma brucei Lister 427.</title>
        <authorList>
            <person name="Cross G.A."/>
            <person name="Kim H.S."/>
            <person name="Wickstead B."/>
        </authorList>
    </citation>
    <scope>NUCLEOTIDE SEQUENCE</scope>
    <source>
        <strain evidence="9">Lister 427</strain>
    </source>
</reference>
<keyword evidence="3" id="KW-0336">GPI-anchor</keyword>
<dbReference type="EMBL" id="KC613026">
    <property type="protein sequence ID" value="AGH60457.1"/>
    <property type="molecule type" value="Genomic_DNA"/>
</dbReference>
<dbReference type="SUPFAM" id="SSF58087">
    <property type="entry name" value="Variant surface glycoprotein (N-terminal domain)"/>
    <property type="match status" value="1"/>
</dbReference>
<dbReference type="GO" id="GO:0042783">
    <property type="term" value="P:symbiont-mediated evasion of host immune response"/>
    <property type="evidence" value="ECO:0007669"/>
    <property type="project" value="InterPro"/>
</dbReference>
<proteinExistence type="predicted"/>
<organism evidence="9">
    <name type="scientific">Trypanosoma brucei</name>
    <dbReference type="NCBI Taxonomy" id="5691"/>
    <lineage>
        <taxon>Eukaryota</taxon>
        <taxon>Discoba</taxon>
        <taxon>Euglenozoa</taxon>
        <taxon>Kinetoplastea</taxon>
        <taxon>Metakinetoplastina</taxon>
        <taxon>Trypanosomatida</taxon>
        <taxon>Trypanosomatidae</taxon>
        <taxon>Trypanosoma</taxon>
    </lineage>
</organism>
<protein>
    <submittedName>
        <fullName evidence="9">Variant surface glycoprotein 1531</fullName>
    </submittedName>
</protein>
<evidence type="ECO:0000256" key="7">
    <source>
        <dbReference type="SAM" id="SignalP"/>
    </source>
</evidence>
<evidence type="ECO:0000256" key="5">
    <source>
        <dbReference type="ARBA" id="ARBA00023180"/>
    </source>
</evidence>
<reference evidence="9" key="1">
    <citation type="submission" date="2013-02" db="EMBL/GenBank/DDBJ databases">
        <authorList>
            <person name="Cross G.A.M."/>
            <person name="Kim H.-S."/>
            <person name="Wickstead B."/>
        </authorList>
    </citation>
    <scope>NUCLEOTIDE SEQUENCE</scope>
    <source>
        <strain evidence="9">Lister 427</strain>
    </source>
</reference>
<dbReference type="AlphaFoldDB" id="M4T0D5"/>
<feature type="signal peptide" evidence="7">
    <location>
        <begin position="1"/>
        <end position="23"/>
    </location>
</feature>
<evidence type="ECO:0000256" key="6">
    <source>
        <dbReference type="ARBA" id="ARBA00023288"/>
    </source>
</evidence>
<dbReference type="GO" id="GO:0098552">
    <property type="term" value="C:side of membrane"/>
    <property type="evidence" value="ECO:0007669"/>
    <property type="project" value="UniProtKB-KW"/>
</dbReference>
<dbReference type="VEuPathDB" id="TriTrypDB:Tb427_000081800"/>
<sequence>MPPLQKPVAILLAALLAPQLADASPNVLKASAANLACELSAKLKSTTNYVKTTAEAALSSLKATSEIAKIIALLTAEKGKPVTKKSDFILKYVEATNRDVTELLKTNRPKAILYAGVAALGAGRKDEFGELLNNAVTNSPANDKACLVQDSAPASKAGPSDLEQCMTGGKWNNQIGNSRVEEPPNTKGATPTAAAPWTTSYAGGNSGCKLLSSSHTDGFGTTAAAAGEILAMGDIFKIGTAAISGSPFKDISAARTTNTPLEELFTLTDASIKALNDAKIKTLAELAKLGVSEAPGLETRTLKKADLGLATSNDETIEITTDDFNTLSKAIHTFRTAKAESLEALLRNSTQILLQKIQHATVHAEADRKKLKN</sequence>
<evidence type="ECO:0000256" key="2">
    <source>
        <dbReference type="ARBA" id="ARBA00022475"/>
    </source>
</evidence>
<keyword evidence="7" id="KW-0732">Signal</keyword>
<dbReference type="VEuPathDB" id="TriTrypDB:Tb427_000081700"/>
<feature type="domain" description="Trypanosome variant surface glycoprotein A-type N-terminal" evidence="8">
    <location>
        <begin position="10"/>
        <end position="348"/>
    </location>
</feature>
<dbReference type="GO" id="GO:0005886">
    <property type="term" value="C:plasma membrane"/>
    <property type="evidence" value="ECO:0007669"/>
    <property type="project" value="UniProtKB-SubCell"/>
</dbReference>
<evidence type="ECO:0000313" key="9">
    <source>
        <dbReference type="EMBL" id="AGH60457.1"/>
    </source>
</evidence>
<comment type="subcellular location">
    <subcellularLocation>
        <location evidence="1">Cell membrane</location>
        <topology evidence="1">Lipid-anchor</topology>
        <topology evidence="1">GPI-anchor</topology>
    </subcellularLocation>
</comment>
<dbReference type="Pfam" id="PF00913">
    <property type="entry name" value="Trypan_glycop"/>
    <property type="match status" value="1"/>
</dbReference>
<evidence type="ECO:0000256" key="1">
    <source>
        <dbReference type="ARBA" id="ARBA00004609"/>
    </source>
</evidence>
<keyword evidence="6" id="KW-0449">Lipoprotein</keyword>